<proteinExistence type="inferred from homology"/>
<evidence type="ECO:0000256" key="3">
    <source>
        <dbReference type="ARBA" id="ARBA00011892"/>
    </source>
</evidence>
<dbReference type="Gene3D" id="3.90.1170.30">
    <property type="entry name" value="Pyrimidine nucleoside phosphorylase-like, C-terminal domain"/>
    <property type="match status" value="1"/>
</dbReference>
<protein>
    <recommendedName>
        <fullName evidence="3">thymidine phosphorylase</fullName>
        <ecNumber evidence="3">2.4.2.4</ecNumber>
    </recommendedName>
</protein>
<dbReference type="InterPro" id="IPR017459">
    <property type="entry name" value="Glycosyl_Trfase_fam3_N_dom"/>
</dbReference>
<reference evidence="8 9" key="1">
    <citation type="submission" date="2019-08" db="EMBL/GenBank/DDBJ databases">
        <title>Deep-cultivation of Planctomycetes and their phenomic and genomic characterization uncovers novel biology.</title>
        <authorList>
            <person name="Wiegand S."/>
            <person name="Jogler M."/>
            <person name="Boedeker C."/>
            <person name="Pinto D."/>
            <person name="Vollmers J."/>
            <person name="Rivas-Marin E."/>
            <person name="Kohn T."/>
            <person name="Peeters S.H."/>
            <person name="Heuer A."/>
            <person name="Rast P."/>
            <person name="Oberbeckmann S."/>
            <person name="Bunk B."/>
            <person name="Jeske O."/>
            <person name="Meyerdierks A."/>
            <person name="Storesund J.E."/>
            <person name="Kallscheuer N."/>
            <person name="Luecker S."/>
            <person name="Lage O.M."/>
            <person name="Pohl T."/>
            <person name="Merkel B.J."/>
            <person name="Hornburger P."/>
            <person name="Mueller R.-W."/>
            <person name="Bruemmer F."/>
            <person name="Labrenz M."/>
            <person name="Spormann A.M."/>
            <person name="Op den Camp H."/>
            <person name="Overmann J."/>
            <person name="Amann R."/>
            <person name="Jetten M.S.M."/>
            <person name="Mascher T."/>
            <person name="Medema M.H."/>
            <person name="Devos D.P."/>
            <person name="Kaster A.-K."/>
            <person name="Ovreas L."/>
            <person name="Rohde M."/>
            <person name="Galperin M.Y."/>
            <person name="Jogler C."/>
        </authorList>
    </citation>
    <scope>NUCLEOTIDE SEQUENCE [LARGE SCALE GENOMIC DNA]</scope>
    <source>
        <strain evidence="8 9">UC8</strain>
    </source>
</reference>
<dbReference type="Pfam" id="PF02885">
    <property type="entry name" value="Glycos_trans_3N"/>
    <property type="match status" value="1"/>
</dbReference>
<dbReference type="SUPFAM" id="SSF47648">
    <property type="entry name" value="Nucleoside phosphorylase/phosphoribosyltransferase N-terminal domain"/>
    <property type="match status" value="1"/>
</dbReference>
<dbReference type="EC" id="2.4.2.4" evidence="3"/>
<accession>A0A5B9QI50</accession>
<keyword evidence="5 8" id="KW-0808">Transferase</keyword>
<dbReference type="KEGG" id="rul:UC8_05010"/>
<evidence type="ECO:0000256" key="1">
    <source>
        <dbReference type="ARBA" id="ARBA00006915"/>
    </source>
</evidence>
<dbReference type="SMART" id="SM00941">
    <property type="entry name" value="PYNP_C"/>
    <property type="match status" value="1"/>
</dbReference>
<name>A0A5B9QI50_9BACT</name>
<dbReference type="Gene3D" id="3.40.1030.10">
    <property type="entry name" value="Nucleoside phosphorylase/phosphoribosyltransferase catalytic domain"/>
    <property type="match status" value="1"/>
</dbReference>
<dbReference type="GO" id="GO:0005829">
    <property type="term" value="C:cytosol"/>
    <property type="evidence" value="ECO:0007669"/>
    <property type="project" value="TreeGrafter"/>
</dbReference>
<dbReference type="Pfam" id="PF00591">
    <property type="entry name" value="Glycos_transf_3"/>
    <property type="match status" value="1"/>
</dbReference>
<dbReference type="PANTHER" id="PTHR10515:SF0">
    <property type="entry name" value="THYMIDINE PHOSPHORYLASE"/>
    <property type="match status" value="1"/>
</dbReference>
<dbReference type="NCBIfam" id="NF004490">
    <property type="entry name" value="PRK05820.1"/>
    <property type="match status" value="1"/>
</dbReference>
<evidence type="ECO:0000256" key="5">
    <source>
        <dbReference type="ARBA" id="ARBA00022679"/>
    </source>
</evidence>
<dbReference type="Gene3D" id="1.20.970.10">
    <property type="entry name" value="Transferase, Pyrimidine Nucleoside Phosphorylase, Chain C"/>
    <property type="match status" value="1"/>
</dbReference>
<dbReference type="OrthoDB" id="9763887at2"/>
<keyword evidence="4 8" id="KW-0328">Glycosyltransferase</keyword>
<dbReference type="GO" id="GO:0009032">
    <property type="term" value="F:thymidine phosphorylase activity"/>
    <property type="evidence" value="ECO:0007669"/>
    <property type="project" value="UniProtKB-EC"/>
</dbReference>
<dbReference type="InterPro" id="IPR018090">
    <property type="entry name" value="Pyrmidine_PPas_bac/euk"/>
</dbReference>
<dbReference type="InterPro" id="IPR000312">
    <property type="entry name" value="Glycosyl_Trfase_fam3"/>
</dbReference>
<dbReference type="PIRSF" id="PIRSF000478">
    <property type="entry name" value="TP_PyNP"/>
    <property type="match status" value="1"/>
</dbReference>
<dbReference type="InterPro" id="IPR000053">
    <property type="entry name" value="Thymidine/pyrmidine_PPase"/>
</dbReference>
<dbReference type="InterPro" id="IPR013102">
    <property type="entry name" value="PYNP_C"/>
</dbReference>
<comment type="similarity">
    <text evidence="1">Belongs to the thymidine/pyrimidine-nucleoside phosphorylase family.</text>
</comment>
<dbReference type="GO" id="GO:0006213">
    <property type="term" value="P:pyrimidine nucleoside metabolic process"/>
    <property type="evidence" value="ECO:0007669"/>
    <property type="project" value="InterPro"/>
</dbReference>
<evidence type="ECO:0000256" key="2">
    <source>
        <dbReference type="ARBA" id="ARBA00011738"/>
    </source>
</evidence>
<dbReference type="PANTHER" id="PTHR10515">
    <property type="entry name" value="THYMIDINE PHOSPHORYLASE"/>
    <property type="match status" value="1"/>
</dbReference>
<dbReference type="NCBIfam" id="TIGR02644">
    <property type="entry name" value="Y_phosphoryl"/>
    <property type="match status" value="1"/>
</dbReference>
<dbReference type="SUPFAM" id="SSF52418">
    <property type="entry name" value="Nucleoside phosphorylase/phosphoribosyltransferase catalytic domain"/>
    <property type="match status" value="1"/>
</dbReference>
<dbReference type="GO" id="GO:0004645">
    <property type="term" value="F:1,4-alpha-oligoglucan phosphorylase activity"/>
    <property type="evidence" value="ECO:0007669"/>
    <property type="project" value="InterPro"/>
</dbReference>
<dbReference type="GO" id="GO:0006206">
    <property type="term" value="P:pyrimidine nucleobase metabolic process"/>
    <property type="evidence" value="ECO:0007669"/>
    <property type="project" value="InterPro"/>
</dbReference>
<evidence type="ECO:0000259" key="7">
    <source>
        <dbReference type="SMART" id="SM00941"/>
    </source>
</evidence>
<dbReference type="SUPFAM" id="SSF54680">
    <property type="entry name" value="Pyrimidine nucleoside phosphorylase C-terminal domain"/>
    <property type="match status" value="1"/>
</dbReference>
<evidence type="ECO:0000256" key="4">
    <source>
        <dbReference type="ARBA" id="ARBA00022676"/>
    </source>
</evidence>
<dbReference type="Proteomes" id="UP000325286">
    <property type="component" value="Chromosome"/>
</dbReference>
<dbReference type="RefSeq" id="WP_068137882.1">
    <property type="nucleotide sequence ID" value="NZ_CP042914.1"/>
</dbReference>
<dbReference type="Pfam" id="PF07831">
    <property type="entry name" value="PYNP_C"/>
    <property type="match status" value="1"/>
</dbReference>
<evidence type="ECO:0000256" key="6">
    <source>
        <dbReference type="ARBA" id="ARBA00048550"/>
    </source>
</evidence>
<dbReference type="InterPro" id="IPR035902">
    <property type="entry name" value="Nuc_phospho_transferase"/>
</dbReference>
<dbReference type="InterPro" id="IPR036566">
    <property type="entry name" value="PYNP-like_C_sf"/>
</dbReference>
<organism evidence="8 9">
    <name type="scientific">Roseimaritima ulvae</name>
    <dbReference type="NCBI Taxonomy" id="980254"/>
    <lineage>
        <taxon>Bacteria</taxon>
        <taxon>Pseudomonadati</taxon>
        <taxon>Planctomycetota</taxon>
        <taxon>Planctomycetia</taxon>
        <taxon>Pirellulales</taxon>
        <taxon>Pirellulaceae</taxon>
        <taxon>Roseimaritima</taxon>
    </lineage>
</organism>
<dbReference type="FunFam" id="3.40.1030.10:FF:000003">
    <property type="entry name" value="Pyrimidine-nucleoside phosphorylase"/>
    <property type="match status" value="1"/>
</dbReference>
<gene>
    <name evidence="8" type="primary">pdp</name>
    <name evidence="8" type="ORF">UC8_05010</name>
</gene>
<comment type="subunit">
    <text evidence="2">Homodimer.</text>
</comment>
<sequence>MLTTEIIAKTRDRAPLSREQIDYLIGGFSRGEIPDYQMAAWAMAVRIQGLSAEATAHLTAAMLASGDRLPRRDGPPRVDKHSTGGLGDKVSLVLAPLLACCDVQVPMISGRGLGLSGGTLDKLESIPGLRVELNPDEAQTVLDAAGCFIIAASERIAPADRRLYALRDVTGCVESIPLITASILSKKLAASLDALVMDVKVGSGAFMQTLPEAQALARSLVDTGKLSGLPMRALLSDMDQPLGRAVGNANEVREAFDVLQGRGPQDVRQLTIELGSELLPMVGVSEDRQAAANRLNAALNSGRGWETFQNMVAAQGGDCSAALPSLPAVPIAAPRDGCLSAVDSQELGRCIVELGGGRRQMNDRIDHAVGIDIEVKIGQNVRRGQPLCWLSARQSDAISPTRLQACFRLTDESVQPRPLILDRQ</sequence>
<evidence type="ECO:0000313" key="9">
    <source>
        <dbReference type="Proteomes" id="UP000325286"/>
    </source>
</evidence>
<dbReference type="AlphaFoldDB" id="A0A5B9QI50"/>
<comment type="catalytic activity">
    <reaction evidence="6">
        <text>thymidine + phosphate = 2-deoxy-alpha-D-ribose 1-phosphate + thymine</text>
        <dbReference type="Rhea" id="RHEA:16037"/>
        <dbReference type="ChEBI" id="CHEBI:17748"/>
        <dbReference type="ChEBI" id="CHEBI:17821"/>
        <dbReference type="ChEBI" id="CHEBI:43474"/>
        <dbReference type="ChEBI" id="CHEBI:57259"/>
        <dbReference type="EC" id="2.4.2.4"/>
    </reaction>
</comment>
<dbReference type="InterPro" id="IPR036320">
    <property type="entry name" value="Glycosyl_Trfase_fam3_N_dom_sf"/>
</dbReference>
<evidence type="ECO:0000313" key="8">
    <source>
        <dbReference type="EMBL" id="QEG38544.1"/>
    </source>
</evidence>
<keyword evidence="9" id="KW-1185">Reference proteome</keyword>
<feature type="domain" description="Pyrimidine nucleoside phosphorylase C-terminal" evidence="7">
    <location>
        <begin position="338"/>
        <end position="410"/>
    </location>
</feature>
<dbReference type="EMBL" id="CP042914">
    <property type="protein sequence ID" value="QEG38544.1"/>
    <property type="molecule type" value="Genomic_DNA"/>
</dbReference>